<dbReference type="InterPro" id="IPR017853">
    <property type="entry name" value="GH"/>
</dbReference>
<organism evidence="1 2">
    <name type="scientific">Prosthecobacter fusiformis</name>
    <dbReference type="NCBI Taxonomy" id="48464"/>
    <lineage>
        <taxon>Bacteria</taxon>
        <taxon>Pseudomonadati</taxon>
        <taxon>Verrucomicrobiota</taxon>
        <taxon>Verrucomicrobiia</taxon>
        <taxon>Verrucomicrobiales</taxon>
        <taxon>Verrucomicrobiaceae</taxon>
        <taxon>Prosthecobacter</taxon>
    </lineage>
</organism>
<evidence type="ECO:0000313" key="1">
    <source>
        <dbReference type="EMBL" id="TDU64308.1"/>
    </source>
</evidence>
<gene>
    <name evidence="1" type="ORF">EI77_04196</name>
</gene>
<comment type="caution">
    <text evidence="1">The sequence shown here is derived from an EMBL/GenBank/DDBJ whole genome shotgun (WGS) entry which is preliminary data.</text>
</comment>
<reference evidence="1 2" key="1">
    <citation type="submission" date="2019-03" db="EMBL/GenBank/DDBJ databases">
        <title>Genomic Encyclopedia of Archaeal and Bacterial Type Strains, Phase II (KMG-II): from individual species to whole genera.</title>
        <authorList>
            <person name="Goeker M."/>
        </authorList>
    </citation>
    <scope>NUCLEOTIDE SEQUENCE [LARGE SCALE GENOMIC DNA]</scope>
    <source>
        <strain evidence="1 2">ATCC 25309</strain>
    </source>
</reference>
<dbReference type="AlphaFoldDB" id="A0A4R7RJL4"/>
<dbReference type="InterPro" id="IPR013785">
    <property type="entry name" value="Aldolase_TIM"/>
</dbReference>
<keyword evidence="2" id="KW-1185">Reference proteome</keyword>
<dbReference type="SUPFAM" id="SSF51445">
    <property type="entry name" value="(Trans)glycosidases"/>
    <property type="match status" value="1"/>
</dbReference>
<sequence length="873" mass="94697">MVMLLQTGVLSAVNPIRLMMDLSPQPDAVMLSAFDLCIVDAQAKVNLEDQQTLGNKMLARVNIFEVAADSSAAKAARSVGVPLLEATEKGRVRLDATHPHWVALVVHEIVQSAAERGFDGFVLTGLETISQDAERAGCLAAIASLDQAYPDKQLVIEGGLDLVPEARRALEGVLFVGDLESAGYRDQRIREVKRLGVRPLVVDYADVGVSKADIAERAQHFRGMGAVPFFTTPALDGTHLGPLQEITRRILVIHSGAAGETFTARVLHGSLEWLGYQVRYVDAGIAAQPVWEKEMAQVHGVILDATLAPQPGQQAALLGLADGLISQQVPLLLTGAPWGNDEEFQAWAQKLGLGGSGKSLAVGEAARLRLIEHAWLQEAGAVRPRTQDFRDLQAPAGARVLSSLQANGGKTSRVFDQVFLAPWGGLWMDTLARVAGPQLQPLPFLNHWLGNRPVTPVMDVASQNGRRLLVPQISSEGFTQTTSMKGLPIAAEVMTERILSRYSLPFTVAVCEGDLRGLNPGLDPRDALRYETAARSLFALPQVHAASASLTRPKDWAASPKMEREVAGTMAYIHRQLLPAGRHVELMLWPEGSVLTPAAVAFSHRMGVENVLPVWQRDLLGRTPVPIAMSWGRAESHQSLAPSLRRPGALDATAFIAQAEAQDSRWMAPVHVALNFHDASSEAGLWEMERLLDWCAAQPLHAMSSADHAKLVRDASRTRFFIQGEGHWIIVNAGHARTLRLPASAGIPDLDRSIGIAGYTRRGEDLYIHTLGRRRTELLLTPEGSPAHLRLAGSSGHVRYLEAGHHRALLQVADLRPVELAFAGIQPGAMCQIFTSDQPQYILADAQGQVEVTVPAQTTIRLEVLNSQQAAMR</sequence>
<evidence type="ECO:0000313" key="2">
    <source>
        <dbReference type="Proteomes" id="UP000295662"/>
    </source>
</evidence>
<dbReference type="EMBL" id="SOCA01000011">
    <property type="protein sequence ID" value="TDU64308.1"/>
    <property type="molecule type" value="Genomic_DNA"/>
</dbReference>
<proteinExistence type="predicted"/>
<accession>A0A4R7RJL4</accession>
<dbReference type="Gene3D" id="3.20.20.70">
    <property type="entry name" value="Aldolase class I"/>
    <property type="match status" value="1"/>
</dbReference>
<dbReference type="PANTHER" id="PTHR35882:SF2">
    <property type="entry name" value="PELA"/>
    <property type="match status" value="1"/>
</dbReference>
<dbReference type="PANTHER" id="PTHR35882">
    <property type="entry name" value="PELA"/>
    <property type="match status" value="1"/>
</dbReference>
<dbReference type="Proteomes" id="UP000295662">
    <property type="component" value="Unassembled WGS sequence"/>
</dbReference>
<protein>
    <submittedName>
        <fullName evidence="1">Uncharacterized protein</fullName>
    </submittedName>
</protein>
<name>A0A4R7RJL4_9BACT</name>